<evidence type="ECO:0000313" key="2">
    <source>
        <dbReference type="EMBL" id="KNZ53253.1"/>
    </source>
</evidence>
<dbReference type="Proteomes" id="UP000037035">
    <property type="component" value="Unassembled WGS sequence"/>
</dbReference>
<evidence type="ECO:0000313" key="3">
    <source>
        <dbReference type="Proteomes" id="UP000037035"/>
    </source>
</evidence>
<comment type="caution">
    <text evidence="2">The sequence shown here is derived from an EMBL/GenBank/DDBJ whole genome shotgun (WGS) entry which is preliminary data.</text>
</comment>
<dbReference type="OrthoDB" id="2506590at2759"/>
<keyword evidence="3" id="KW-1185">Reference proteome</keyword>
<name>A0A0L6UXI5_9BASI</name>
<evidence type="ECO:0008006" key="4">
    <source>
        <dbReference type="Google" id="ProtNLM"/>
    </source>
</evidence>
<dbReference type="GO" id="GO:0003677">
    <property type="term" value="F:DNA binding"/>
    <property type="evidence" value="ECO:0007669"/>
    <property type="project" value="InterPro"/>
</dbReference>
<dbReference type="VEuPathDB" id="FungiDB:VP01_32g34"/>
<organism evidence="2 3">
    <name type="scientific">Puccinia sorghi</name>
    <dbReference type="NCBI Taxonomy" id="27349"/>
    <lineage>
        <taxon>Eukaryota</taxon>
        <taxon>Fungi</taxon>
        <taxon>Dikarya</taxon>
        <taxon>Basidiomycota</taxon>
        <taxon>Pucciniomycotina</taxon>
        <taxon>Pucciniomycetes</taxon>
        <taxon>Pucciniales</taxon>
        <taxon>Pucciniaceae</taxon>
        <taxon>Puccinia</taxon>
    </lineage>
</organism>
<dbReference type="InterPro" id="IPR009057">
    <property type="entry name" value="Homeodomain-like_sf"/>
</dbReference>
<reference evidence="2 3" key="1">
    <citation type="submission" date="2015-08" db="EMBL/GenBank/DDBJ databases">
        <title>Next Generation Sequencing and Analysis of the Genome of Puccinia sorghi L Schw, the Causal Agent of Maize Common Rust.</title>
        <authorList>
            <person name="Rochi L."/>
            <person name="Burguener G."/>
            <person name="Darino M."/>
            <person name="Turjanski A."/>
            <person name="Kreff E."/>
            <person name="Dieguez M.J."/>
            <person name="Sacco F."/>
        </authorList>
    </citation>
    <scope>NUCLEOTIDE SEQUENCE [LARGE SCALE GENOMIC DNA]</scope>
    <source>
        <strain evidence="2 3">RO10H11247</strain>
    </source>
</reference>
<dbReference type="CDD" id="cd00086">
    <property type="entry name" value="homeodomain"/>
    <property type="match status" value="1"/>
</dbReference>
<gene>
    <name evidence="2" type="ORF">VP01_32g34</name>
</gene>
<sequence length="144" mass="15294">MYIQSATQPLFQLLSLLNGAQEPTTGNDEEGYSGIGRLLQLRGETTDEDGGGISTSCKSVGGRGGGRGGGEKKKIMEGGVSLLHTGAYTKPSAKTRRQKPVPFSRWQSSTLLSILRHADTLSSAEKELVAIVLGLSTSQVTRWS</sequence>
<dbReference type="EMBL" id="LAVV01008280">
    <property type="protein sequence ID" value="KNZ53253.1"/>
    <property type="molecule type" value="Genomic_DNA"/>
</dbReference>
<dbReference type="AlphaFoldDB" id="A0A0L6UXI5"/>
<dbReference type="SUPFAM" id="SSF46689">
    <property type="entry name" value="Homeodomain-like"/>
    <property type="match status" value="1"/>
</dbReference>
<evidence type="ECO:0000256" key="1">
    <source>
        <dbReference type="SAM" id="MobiDB-lite"/>
    </source>
</evidence>
<proteinExistence type="predicted"/>
<dbReference type="InterPro" id="IPR001356">
    <property type="entry name" value="HD"/>
</dbReference>
<feature type="region of interest" description="Disordered" evidence="1">
    <location>
        <begin position="43"/>
        <end position="73"/>
    </location>
</feature>
<accession>A0A0L6UXI5</accession>
<protein>
    <recommendedName>
        <fullName evidence="4">Homeobox domain-containing protein</fullName>
    </recommendedName>
</protein>